<dbReference type="AlphaFoldDB" id="A0A3A8PW11"/>
<sequence length="335" mass="36497">MSASTSRLVRDALSAVQSGRISVAELLRVSLRANPGAKHWLEDALVRTQSQDRRIPWVKRHLHLSEPARVKVLATARRKFLRRKEVVGVSWGVKYTGGLPREADSLIVWVRQKKPPREVRSLIEGPLHVQVGSRRHTVALDVQQLPQGSKQWATSILPAHFTKVRVGGTVGTLSAAFDTGDIYLSGHVAQAEGLPVTVLLPGGRVVPAGFVRRCRNDEEIDGARAGPLPANDIARATRPPVQVRVLKSSEHNIGVRVITLDGERISWINAIDVPADFGLEGTMRSLIRLAGKVTSDGDSGACVLDDAGRLLGFVVGSSKNHTMVIRAERVFHALE</sequence>
<protein>
    <recommendedName>
        <fullName evidence="3">Serine protease</fullName>
    </recommendedName>
</protein>
<evidence type="ECO:0008006" key="3">
    <source>
        <dbReference type="Google" id="ProtNLM"/>
    </source>
</evidence>
<comment type="caution">
    <text evidence="1">The sequence shown here is derived from an EMBL/GenBank/DDBJ whole genome shotgun (WGS) entry which is preliminary data.</text>
</comment>
<dbReference type="EMBL" id="RAWK01000192">
    <property type="protein sequence ID" value="RKH59220.1"/>
    <property type="molecule type" value="Genomic_DNA"/>
</dbReference>
<dbReference type="Proteomes" id="UP000267003">
    <property type="component" value="Unassembled WGS sequence"/>
</dbReference>
<evidence type="ECO:0000313" key="2">
    <source>
        <dbReference type="Proteomes" id="UP000267003"/>
    </source>
</evidence>
<organism evidence="1 2">
    <name type="scientific">Corallococcus aberystwythensis</name>
    <dbReference type="NCBI Taxonomy" id="2316722"/>
    <lineage>
        <taxon>Bacteria</taxon>
        <taxon>Pseudomonadati</taxon>
        <taxon>Myxococcota</taxon>
        <taxon>Myxococcia</taxon>
        <taxon>Myxococcales</taxon>
        <taxon>Cystobacterineae</taxon>
        <taxon>Myxococcaceae</taxon>
        <taxon>Corallococcus</taxon>
    </lineage>
</organism>
<keyword evidence="2" id="KW-1185">Reference proteome</keyword>
<reference evidence="2" key="1">
    <citation type="submission" date="2018-09" db="EMBL/GenBank/DDBJ databases">
        <authorList>
            <person name="Livingstone P.G."/>
            <person name="Whitworth D.E."/>
        </authorList>
    </citation>
    <scope>NUCLEOTIDE SEQUENCE [LARGE SCALE GENOMIC DNA]</scope>
    <source>
        <strain evidence="2">AB050A</strain>
    </source>
</reference>
<name>A0A3A8PW11_9BACT</name>
<evidence type="ECO:0000313" key="1">
    <source>
        <dbReference type="EMBL" id="RKH59220.1"/>
    </source>
</evidence>
<gene>
    <name evidence="1" type="ORF">D7W81_27660</name>
</gene>
<dbReference type="RefSeq" id="WP_120558394.1">
    <property type="nucleotide sequence ID" value="NZ_RAWK01000192.1"/>
</dbReference>
<proteinExistence type="predicted"/>
<accession>A0A3A8PW11</accession>